<sequence length="72" mass="8495">MVAIFLKHPNLVPPEQMYESTLQFLEDLTRILMMERLPLTLDSVEEEKACQEKEEKMKVVEIVAQYTKLIIE</sequence>
<accession>A0AA38FYW9</accession>
<dbReference type="EMBL" id="JAHRHJ020000006">
    <property type="protein sequence ID" value="KAH9313232.1"/>
    <property type="molecule type" value="Genomic_DNA"/>
</dbReference>
<evidence type="ECO:0000313" key="2">
    <source>
        <dbReference type="Proteomes" id="UP000824469"/>
    </source>
</evidence>
<proteinExistence type="predicted"/>
<feature type="non-terminal residue" evidence="1">
    <location>
        <position position="72"/>
    </location>
</feature>
<reference evidence="1 2" key="1">
    <citation type="journal article" date="2021" name="Nat. Plants">
        <title>The Taxus genome provides insights into paclitaxel biosynthesis.</title>
        <authorList>
            <person name="Xiong X."/>
            <person name="Gou J."/>
            <person name="Liao Q."/>
            <person name="Li Y."/>
            <person name="Zhou Q."/>
            <person name="Bi G."/>
            <person name="Li C."/>
            <person name="Du R."/>
            <person name="Wang X."/>
            <person name="Sun T."/>
            <person name="Guo L."/>
            <person name="Liang H."/>
            <person name="Lu P."/>
            <person name="Wu Y."/>
            <person name="Zhang Z."/>
            <person name="Ro D.K."/>
            <person name="Shang Y."/>
            <person name="Huang S."/>
            <person name="Yan J."/>
        </authorList>
    </citation>
    <scope>NUCLEOTIDE SEQUENCE [LARGE SCALE GENOMIC DNA]</scope>
    <source>
        <strain evidence="1">Ta-2019</strain>
    </source>
</reference>
<organism evidence="1 2">
    <name type="scientific">Taxus chinensis</name>
    <name type="common">Chinese yew</name>
    <name type="synonym">Taxus wallichiana var. chinensis</name>
    <dbReference type="NCBI Taxonomy" id="29808"/>
    <lineage>
        <taxon>Eukaryota</taxon>
        <taxon>Viridiplantae</taxon>
        <taxon>Streptophyta</taxon>
        <taxon>Embryophyta</taxon>
        <taxon>Tracheophyta</taxon>
        <taxon>Spermatophyta</taxon>
        <taxon>Pinopsida</taxon>
        <taxon>Pinidae</taxon>
        <taxon>Conifers II</taxon>
        <taxon>Cupressales</taxon>
        <taxon>Taxaceae</taxon>
        <taxon>Taxus</taxon>
    </lineage>
</organism>
<dbReference type="AlphaFoldDB" id="A0AA38FYW9"/>
<dbReference type="Proteomes" id="UP000824469">
    <property type="component" value="Unassembled WGS sequence"/>
</dbReference>
<gene>
    <name evidence="1" type="ORF">KI387_028267</name>
</gene>
<name>A0AA38FYW9_TAXCH</name>
<keyword evidence="2" id="KW-1185">Reference proteome</keyword>
<evidence type="ECO:0000313" key="1">
    <source>
        <dbReference type="EMBL" id="KAH9313232.1"/>
    </source>
</evidence>
<comment type="caution">
    <text evidence="1">The sequence shown here is derived from an EMBL/GenBank/DDBJ whole genome shotgun (WGS) entry which is preliminary data.</text>
</comment>
<protein>
    <submittedName>
        <fullName evidence="1">Uncharacterized protein</fullName>
    </submittedName>
</protein>